<protein>
    <submittedName>
        <fullName evidence="1">Uncharacterized protein</fullName>
    </submittedName>
</protein>
<proteinExistence type="predicted"/>
<evidence type="ECO:0000313" key="1">
    <source>
        <dbReference type="EMBL" id="GAH90995.1"/>
    </source>
</evidence>
<dbReference type="AlphaFoldDB" id="X1KBI7"/>
<gene>
    <name evidence="1" type="ORF">S06H3_03173</name>
</gene>
<comment type="caution">
    <text evidence="1">The sequence shown here is derived from an EMBL/GenBank/DDBJ whole genome shotgun (WGS) entry which is preliminary data.</text>
</comment>
<organism evidence="1">
    <name type="scientific">marine sediment metagenome</name>
    <dbReference type="NCBI Taxonomy" id="412755"/>
    <lineage>
        <taxon>unclassified sequences</taxon>
        <taxon>metagenomes</taxon>
        <taxon>ecological metagenomes</taxon>
    </lineage>
</organism>
<reference evidence="1" key="1">
    <citation type="journal article" date="2014" name="Front. Microbiol.">
        <title>High frequency of phylogenetically diverse reductive dehalogenase-homologous genes in deep subseafloor sedimentary metagenomes.</title>
        <authorList>
            <person name="Kawai M."/>
            <person name="Futagami T."/>
            <person name="Toyoda A."/>
            <person name="Takaki Y."/>
            <person name="Nishi S."/>
            <person name="Hori S."/>
            <person name="Arai W."/>
            <person name="Tsubouchi T."/>
            <person name="Morono Y."/>
            <person name="Uchiyama I."/>
            <person name="Ito T."/>
            <person name="Fujiyama A."/>
            <person name="Inagaki F."/>
            <person name="Takami H."/>
        </authorList>
    </citation>
    <scope>NUCLEOTIDE SEQUENCE</scope>
    <source>
        <strain evidence="1">Expedition CK06-06</strain>
    </source>
</reference>
<name>X1KBI7_9ZZZZ</name>
<sequence length="129" mass="14474">MWDRRREIREIEGIMLPVDVGAIGASSSIVIDFIETSPYADYAPFDSVAIFNDSASKILVYINQRTDKFHPVAGKTEKVIDNVHIHSLRITEKSAAAIEAGEIYMEVIRSGATPDTLSHKIMKRIGRWL</sequence>
<dbReference type="EMBL" id="BARV01001004">
    <property type="protein sequence ID" value="GAH90995.1"/>
    <property type="molecule type" value="Genomic_DNA"/>
</dbReference>
<accession>X1KBI7</accession>